<proteinExistence type="predicted"/>
<comment type="caution">
    <text evidence="6">The sequence shown here is derived from an EMBL/GenBank/DDBJ whole genome shotgun (WGS) entry which is preliminary data.</text>
</comment>
<dbReference type="SUPFAM" id="SSF46689">
    <property type="entry name" value="Homeodomain-like"/>
    <property type="match status" value="1"/>
</dbReference>
<gene>
    <name evidence="6" type="ORF">GCM10010528_16890</name>
</gene>
<sequence>MLGTPKRDRLTERRELTQREILDAAWAVAREKGLAQITLREVADRVGMRAPSLYSHFDSKNAIYDAMFGQAWSEALAVFDEARRHAPADVRSAVRFMAHTFFDFAVSDLPRHQLMNVRMVPDFEPSPQSYAPAIAVLDIARQVFARHGITAEEDLDLYTALVGGLVDAQHANDPGGNRWGRLIDRAADMFVDNLDLPTEGTPTQPTKE</sequence>
<keyword evidence="3" id="KW-0804">Transcription</keyword>
<dbReference type="Gene3D" id="1.10.357.10">
    <property type="entry name" value="Tetracycline Repressor, domain 2"/>
    <property type="match status" value="1"/>
</dbReference>
<dbReference type="PRINTS" id="PR00455">
    <property type="entry name" value="HTHTETR"/>
</dbReference>
<accession>A0ABP6L9E1</accession>
<keyword evidence="2 4" id="KW-0238">DNA-binding</keyword>
<evidence type="ECO:0000259" key="5">
    <source>
        <dbReference type="PROSITE" id="PS50977"/>
    </source>
</evidence>
<feature type="DNA-binding region" description="H-T-H motif" evidence="4">
    <location>
        <begin position="38"/>
        <end position="57"/>
    </location>
</feature>
<keyword evidence="1" id="KW-0805">Transcription regulation</keyword>
<dbReference type="InterPro" id="IPR001647">
    <property type="entry name" value="HTH_TetR"/>
</dbReference>
<dbReference type="PROSITE" id="PS50977">
    <property type="entry name" value="HTH_TETR_2"/>
    <property type="match status" value="1"/>
</dbReference>
<evidence type="ECO:0000256" key="4">
    <source>
        <dbReference type="PROSITE-ProRule" id="PRU00335"/>
    </source>
</evidence>
<evidence type="ECO:0000256" key="1">
    <source>
        <dbReference type="ARBA" id="ARBA00023015"/>
    </source>
</evidence>
<dbReference type="InterPro" id="IPR009057">
    <property type="entry name" value="Homeodomain-like_sf"/>
</dbReference>
<dbReference type="Pfam" id="PF00440">
    <property type="entry name" value="TetR_N"/>
    <property type="match status" value="1"/>
</dbReference>
<feature type="domain" description="HTH tetR-type" evidence="5">
    <location>
        <begin position="15"/>
        <end position="75"/>
    </location>
</feature>
<evidence type="ECO:0000256" key="2">
    <source>
        <dbReference type="ARBA" id="ARBA00023125"/>
    </source>
</evidence>
<dbReference type="InterPro" id="IPR050109">
    <property type="entry name" value="HTH-type_TetR-like_transc_reg"/>
</dbReference>
<evidence type="ECO:0000313" key="6">
    <source>
        <dbReference type="EMBL" id="GAA3036828.1"/>
    </source>
</evidence>
<protein>
    <recommendedName>
        <fullName evidence="5">HTH tetR-type domain-containing protein</fullName>
    </recommendedName>
</protein>
<dbReference type="PANTHER" id="PTHR30055">
    <property type="entry name" value="HTH-TYPE TRANSCRIPTIONAL REGULATOR RUTR"/>
    <property type="match status" value="1"/>
</dbReference>
<evidence type="ECO:0000313" key="7">
    <source>
        <dbReference type="Proteomes" id="UP001501035"/>
    </source>
</evidence>
<evidence type="ECO:0000256" key="3">
    <source>
        <dbReference type="ARBA" id="ARBA00023163"/>
    </source>
</evidence>
<name>A0ABP6L9E1_9ACTN</name>
<keyword evidence="7" id="KW-1185">Reference proteome</keyword>
<dbReference type="Proteomes" id="UP001501035">
    <property type="component" value="Unassembled WGS sequence"/>
</dbReference>
<organism evidence="6 7">
    <name type="scientific">Gordonia defluvii</name>
    <dbReference type="NCBI Taxonomy" id="283718"/>
    <lineage>
        <taxon>Bacteria</taxon>
        <taxon>Bacillati</taxon>
        <taxon>Actinomycetota</taxon>
        <taxon>Actinomycetes</taxon>
        <taxon>Mycobacteriales</taxon>
        <taxon>Gordoniaceae</taxon>
        <taxon>Gordonia</taxon>
    </lineage>
</organism>
<dbReference type="RefSeq" id="WP_344716597.1">
    <property type="nucleotide sequence ID" value="NZ_BAAAVS010000023.1"/>
</dbReference>
<reference evidence="7" key="1">
    <citation type="journal article" date="2019" name="Int. J. Syst. Evol. Microbiol.">
        <title>The Global Catalogue of Microorganisms (GCM) 10K type strain sequencing project: providing services to taxonomists for standard genome sequencing and annotation.</title>
        <authorList>
            <consortium name="The Broad Institute Genomics Platform"/>
            <consortium name="The Broad Institute Genome Sequencing Center for Infectious Disease"/>
            <person name="Wu L."/>
            <person name="Ma J."/>
        </authorList>
    </citation>
    <scope>NUCLEOTIDE SEQUENCE [LARGE SCALE GENOMIC DNA]</scope>
    <source>
        <strain evidence="7">JCM 14234</strain>
    </source>
</reference>
<dbReference type="EMBL" id="BAAAVS010000023">
    <property type="protein sequence ID" value="GAA3036828.1"/>
    <property type="molecule type" value="Genomic_DNA"/>
</dbReference>
<dbReference type="PANTHER" id="PTHR30055:SF234">
    <property type="entry name" value="HTH-TYPE TRANSCRIPTIONAL REGULATOR BETI"/>
    <property type="match status" value="1"/>
</dbReference>